<evidence type="ECO:0008006" key="3">
    <source>
        <dbReference type="Google" id="ProtNLM"/>
    </source>
</evidence>
<comment type="caution">
    <text evidence="1">The sequence shown here is derived from an EMBL/GenBank/DDBJ whole genome shotgun (WGS) entry which is preliminary data.</text>
</comment>
<sequence length="275" mass="31679">MDDNDDLNLLLKLQLEQLSCFETNQKQGMKVPGHLTDLQLAFSLVKEDMAAHMTSTDDRTLALSSMDAAFRDQDILEFIRKEELIAERDHNYALTLDGDADNLPEAPEVRDPHLEASQNSVTMIMSSLFEHCSLDNDFTAGESSKQADSLPDRMKSKCVSCGREFCYICGLKWRTCQCPLWHEERLVERANRAVENEVPADADNAQRQAAFDHVYNALANHEVVGCQHNRRWQWGYRDHGDLQCEVCEDVLPQYIFVCTNCQMRACYRCRRHRLR</sequence>
<keyword evidence="2" id="KW-1185">Reference proteome</keyword>
<dbReference type="Proteomes" id="UP001149165">
    <property type="component" value="Unassembled WGS sequence"/>
</dbReference>
<reference evidence="1" key="2">
    <citation type="journal article" date="2023" name="IMA Fungus">
        <title>Comparative genomic study of the Penicillium genus elucidates a diverse pangenome and 15 lateral gene transfer events.</title>
        <authorList>
            <person name="Petersen C."/>
            <person name="Sorensen T."/>
            <person name="Nielsen M.R."/>
            <person name="Sondergaard T.E."/>
            <person name="Sorensen J.L."/>
            <person name="Fitzpatrick D.A."/>
            <person name="Frisvad J.C."/>
            <person name="Nielsen K.L."/>
        </authorList>
    </citation>
    <scope>NUCLEOTIDE SEQUENCE</scope>
    <source>
        <strain evidence="1">IBT 30069</strain>
    </source>
</reference>
<protein>
    <recommendedName>
        <fullName evidence="3">RING-type domain-containing protein</fullName>
    </recommendedName>
</protein>
<dbReference type="OrthoDB" id="10009520at2759"/>
<gene>
    <name evidence="1" type="ORF">N7456_001901</name>
</gene>
<evidence type="ECO:0000313" key="2">
    <source>
        <dbReference type="Proteomes" id="UP001149165"/>
    </source>
</evidence>
<name>A0A9W9G7B3_9EURO</name>
<accession>A0A9W9G7B3</accession>
<evidence type="ECO:0000313" key="1">
    <source>
        <dbReference type="EMBL" id="KAJ5113367.1"/>
    </source>
</evidence>
<dbReference type="AlphaFoldDB" id="A0A9W9G7B3"/>
<reference evidence="1" key="1">
    <citation type="submission" date="2022-11" db="EMBL/GenBank/DDBJ databases">
        <authorList>
            <person name="Petersen C."/>
        </authorList>
    </citation>
    <scope>NUCLEOTIDE SEQUENCE</scope>
    <source>
        <strain evidence="1">IBT 30069</strain>
    </source>
</reference>
<dbReference type="Gene3D" id="1.20.120.1750">
    <property type="match status" value="1"/>
</dbReference>
<proteinExistence type="predicted"/>
<organism evidence="1 2">
    <name type="scientific">Penicillium angulare</name>
    <dbReference type="NCBI Taxonomy" id="116970"/>
    <lineage>
        <taxon>Eukaryota</taxon>
        <taxon>Fungi</taxon>
        <taxon>Dikarya</taxon>
        <taxon>Ascomycota</taxon>
        <taxon>Pezizomycotina</taxon>
        <taxon>Eurotiomycetes</taxon>
        <taxon>Eurotiomycetidae</taxon>
        <taxon>Eurotiales</taxon>
        <taxon>Aspergillaceae</taxon>
        <taxon>Penicillium</taxon>
    </lineage>
</organism>
<dbReference type="EMBL" id="JAPQKH010000002">
    <property type="protein sequence ID" value="KAJ5113367.1"/>
    <property type="molecule type" value="Genomic_DNA"/>
</dbReference>